<dbReference type="Proteomes" id="UP000244336">
    <property type="component" value="Chromosome 1"/>
</dbReference>
<gene>
    <name evidence="2" type="ORF">GQ55_1G277200</name>
</gene>
<reference evidence="2 3" key="1">
    <citation type="submission" date="2018-04" db="EMBL/GenBank/DDBJ databases">
        <title>WGS assembly of Panicum hallii var. hallii HAL2.</title>
        <authorList>
            <person name="Lovell J."/>
            <person name="Jenkins J."/>
            <person name="Lowry D."/>
            <person name="Mamidi S."/>
            <person name="Sreedasyam A."/>
            <person name="Weng X."/>
            <person name="Barry K."/>
            <person name="Bonette J."/>
            <person name="Campitelli B."/>
            <person name="Daum C."/>
            <person name="Gordon S."/>
            <person name="Gould B."/>
            <person name="Lipzen A."/>
            <person name="MacQueen A."/>
            <person name="Palacio-Mejia J."/>
            <person name="Plott C."/>
            <person name="Shakirov E."/>
            <person name="Shu S."/>
            <person name="Yoshinaga Y."/>
            <person name="Zane M."/>
            <person name="Rokhsar D."/>
            <person name="Grimwood J."/>
            <person name="Schmutz J."/>
            <person name="Juenger T."/>
        </authorList>
    </citation>
    <scope>NUCLEOTIDE SEQUENCE [LARGE SCALE GENOMIC DNA]</scope>
    <source>
        <strain evidence="3">cv. HAL2</strain>
    </source>
</reference>
<feature type="region of interest" description="Disordered" evidence="1">
    <location>
        <begin position="69"/>
        <end position="104"/>
    </location>
</feature>
<protein>
    <submittedName>
        <fullName evidence="2">Uncharacterized protein</fullName>
    </submittedName>
</protein>
<sequence length="104" mass="11046">MPESRERRPRWPHRTGSGGRGSVHASPNHEGVGLRDLRASMPQPPGQPCEAGATLASLSSRPARRRFADGFGLVRPRIPAAPRPAPARETPDLAATAHDSPSSS</sequence>
<feature type="region of interest" description="Disordered" evidence="1">
    <location>
        <begin position="1"/>
        <end position="53"/>
    </location>
</feature>
<dbReference type="AlphaFoldDB" id="A0A2T7F871"/>
<proteinExistence type="predicted"/>
<evidence type="ECO:0000313" key="2">
    <source>
        <dbReference type="EMBL" id="PUZ76283.1"/>
    </source>
</evidence>
<dbReference type="EMBL" id="CM009749">
    <property type="protein sequence ID" value="PUZ76283.1"/>
    <property type="molecule type" value="Genomic_DNA"/>
</dbReference>
<organism evidence="2 3">
    <name type="scientific">Panicum hallii var. hallii</name>
    <dbReference type="NCBI Taxonomy" id="1504633"/>
    <lineage>
        <taxon>Eukaryota</taxon>
        <taxon>Viridiplantae</taxon>
        <taxon>Streptophyta</taxon>
        <taxon>Embryophyta</taxon>
        <taxon>Tracheophyta</taxon>
        <taxon>Spermatophyta</taxon>
        <taxon>Magnoliopsida</taxon>
        <taxon>Liliopsida</taxon>
        <taxon>Poales</taxon>
        <taxon>Poaceae</taxon>
        <taxon>PACMAD clade</taxon>
        <taxon>Panicoideae</taxon>
        <taxon>Panicodae</taxon>
        <taxon>Paniceae</taxon>
        <taxon>Panicinae</taxon>
        <taxon>Panicum</taxon>
        <taxon>Panicum sect. Panicum</taxon>
    </lineage>
</organism>
<keyword evidence="3" id="KW-1185">Reference proteome</keyword>
<evidence type="ECO:0000256" key="1">
    <source>
        <dbReference type="SAM" id="MobiDB-lite"/>
    </source>
</evidence>
<accession>A0A2T7F871</accession>
<name>A0A2T7F871_9POAL</name>
<dbReference type="Gramene" id="PUZ76283">
    <property type="protein sequence ID" value="PUZ76283"/>
    <property type="gene ID" value="GQ55_1G277200"/>
</dbReference>
<evidence type="ECO:0000313" key="3">
    <source>
        <dbReference type="Proteomes" id="UP000244336"/>
    </source>
</evidence>